<evidence type="ECO:0008006" key="3">
    <source>
        <dbReference type="Google" id="ProtNLM"/>
    </source>
</evidence>
<proteinExistence type="predicted"/>
<dbReference type="OrthoDB" id="978691at2"/>
<dbReference type="KEGG" id="aas:Aasi_0746"/>
<dbReference type="HOGENOM" id="CLU_105419_0_0_10"/>
<keyword evidence="2" id="KW-1185">Reference proteome</keyword>
<name>B3ESC7_AMOA5</name>
<evidence type="ECO:0000313" key="2">
    <source>
        <dbReference type="Proteomes" id="UP000001227"/>
    </source>
</evidence>
<gene>
    <name evidence="1" type="ordered locus">Aasi_0746</name>
</gene>
<protein>
    <recommendedName>
        <fullName evidence="3">ABC transporter ATPase</fullName>
    </recommendedName>
</protein>
<evidence type="ECO:0000313" key="1">
    <source>
        <dbReference type="EMBL" id="ACE06129.1"/>
    </source>
</evidence>
<sequence length="158" mass="18043">MYIPFQQLSDQSSIWVYQADRGLSATDEQAILEQAKKFLENWSSHGRPLQASAAIKHGYFLILGIEKADFELTCCTTDSAIQFLHTLKSTMNINFLDRSKVVLRTDNAYLAVSVREAKEKLQDASLSSDTFTFDNTITQKQDLETRWLIPIKDAWFAK</sequence>
<accession>B3ESC7</accession>
<dbReference type="eggNOG" id="ENOG502ZBQZ">
    <property type="taxonomic scope" value="Bacteria"/>
</dbReference>
<reference evidence="1 2" key="1">
    <citation type="journal article" date="2010" name="J. Bacteriol.">
        <title>The genome of the amoeba symbiont 'Candidatus Amoebophilus asiaticus' reveals common mechanisms for host cell interaction among amoeba-associated bacteria.</title>
        <authorList>
            <person name="Schmitz-Esser S."/>
            <person name="Tischler P."/>
            <person name="Arnold R."/>
            <person name="Montanaro J."/>
            <person name="Wagner M."/>
            <person name="Rattei T."/>
            <person name="Horn M."/>
        </authorList>
    </citation>
    <scope>NUCLEOTIDE SEQUENCE [LARGE SCALE GENOMIC DNA]</scope>
    <source>
        <strain evidence="1 2">5a2</strain>
    </source>
</reference>
<dbReference type="AlphaFoldDB" id="B3ESC7"/>
<dbReference type="STRING" id="452471.Aasi_0746"/>
<organism evidence="1 2">
    <name type="scientific">Amoebophilus asiaticus (strain 5a2)</name>
    <dbReference type="NCBI Taxonomy" id="452471"/>
    <lineage>
        <taxon>Bacteria</taxon>
        <taxon>Pseudomonadati</taxon>
        <taxon>Bacteroidota</taxon>
        <taxon>Cytophagia</taxon>
        <taxon>Cytophagales</taxon>
        <taxon>Amoebophilaceae</taxon>
        <taxon>Candidatus Amoebophilus</taxon>
    </lineage>
</organism>
<dbReference type="Proteomes" id="UP000001227">
    <property type="component" value="Chromosome"/>
</dbReference>
<dbReference type="EMBL" id="CP001102">
    <property type="protein sequence ID" value="ACE06129.1"/>
    <property type="molecule type" value="Genomic_DNA"/>
</dbReference>
<dbReference type="RefSeq" id="WP_012472897.1">
    <property type="nucleotide sequence ID" value="NC_010830.1"/>
</dbReference>